<dbReference type="EMBL" id="AZAO01000001">
    <property type="protein sequence ID" value="ETA73128.1"/>
    <property type="molecule type" value="Genomic_DNA"/>
</dbReference>
<sequence>MSRYCVEAVNMDMATDRISRFIPEGVAVTAEDAIMQVFYPGGQPANNLPFGSYRVTVYINNMRTVETSTYRFN</sequence>
<evidence type="ECO:0000313" key="2">
    <source>
        <dbReference type="Proteomes" id="UP000242380"/>
    </source>
</evidence>
<dbReference type="HOGENOM" id="CLU_2698687_0_0_7"/>
<evidence type="ECO:0000313" key="1">
    <source>
        <dbReference type="EMBL" id="ETA73128.1"/>
    </source>
</evidence>
<protein>
    <submittedName>
        <fullName evidence="1">Uncharacterized protein</fullName>
    </submittedName>
</protein>
<proteinExistence type="predicted"/>
<dbReference type="Proteomes" id="UP000242380">
    <property type="component" value="Unassembled WGS sequence"/>
</dbReference>
<name>W9E4C6_9BACT</name>
<reference evidence="1 2" key="1">
    <citation type="submission" date="2013-08" db="EMBL/GenBank/DDBJ databases">
        <authorList>
            <consortium name="DOE Joint Genome Institute"/>
            <person name="Hazen T.C."/>
            <person name="Huntemann M."/>
            <person name="Han J."/>
            <person name="Chen A."/>
            <person name="Kyrpides N."/>
            <person name="Mavromatis K."/>
            <person name="Markowitz V."/>
            <person name="Palaniappan K."/>
            <person name="Ivanova N."/>
            <person name="Schaumberg A."/>
            <person name="Pati A."/>
            <person name="Liolios K."/>
            <person name="Nordberg H.P."/>
            <person name="Cantor M.N."/>
            <person name="Hua S.X."/>
            <person name="Woyke T."/>
        </authorList>
    </citation>
    <scope>NUCLEOTIDE SEQUENCE [LARGE SCALE GENOMIC DNA]</scope>
    <source>
        <strain evidence="1 2">HI1</strain>
    </source>
</reference>
<dbReference type="AlphaFoldDB" id="W9E4C6"/>
<comment type="caution">
    <text evidence="1">The sequence shown here is derived from an EMBL/GenBank/DDBJ whole genome shotgun (WGS) entry which is preliminary data.</text>
</comment>
<keyword evidence="2" id="KW-1185">Reference proteome</keyword>
<accession>W9E4C6</accession>
<gene>
    <name evidence="1" type="ORF">DesteDRAFT_0018</name>
</gene>
<organism evidence="1 2">
    <name type="scientific">Nitratidesulfovibrio termitidis HI1</name>
    <dbReference type="NCBI Taxonomy" id="644897"/>
    <lineage>
        <taxon>Bacteria</taxon>
        <taxon>Pseudomonadati</taxon>
        <taxon>Thermodesulfobacteriota</taxon>
        <taxon>Desulfovibrionia</taxon>
        <taxon>Desulfovibrionales</taxon>
        <taxon>Desulfovibrionaceae</taxon>
        <taxon>Nitratidesulfovibrio</taxon>
    </lineage>
</organism>